<dbReference type="PANTHER" id="PTHR30290">
    <property type="entry name" value="PERIPLASMIC BINDING COMPONENT OF ABC TRANSPORTER"/>
    <property type="match status" value="1"/>
</dbReference>
<dbReference type="Pfam" id="PF00496">
    <property type="entry name" value="SBP_bac_5"/>
    <property type="match status" value="1"/>
</dbReference>
<dbReference type="SUPFAM" id="SSF53850">
    <property type="entry name" value="Periplasmic binding protein-like II"/>
    <property type="match status" value="1"/>
</dbReference>
<dbReference type="AlphaFoldDB" id="A0A6H9WAM2"/>
<comment type="caution">
    <text evidence="4">The sequence shown here is derived from an EMBL/GenBank/DDBJ whole genome shotgun (WGS) entry which is preliminary data.</text>
</comment>
<dbReference type="Gene3D" id="3.40.190.10">
    <property type="entry name" value="Periplasmic binding protein-like II"/>
    <property type="match status" value="1"/>
</dbReference>
<name>A0A6H9WAM2_9MICO</name>
<gene>
    <name evidence="4" type="ORF">F8O04_13610</name>
</gene>
<keyword evidence="1" id="KW-0732">Signal</keyword>
<feature type="region of interest" description="Disordered" evidence="2">
    <location>
        <begin position="1"/>
        <end position="82"/>
    </location>
</feature>
<dbReference type="GO" id="GO:1904680">
    <property type="term" value="F:peptide transmembrane transporter activity"/>
    <property type="evidence" value="ECO:0007669"/>
    <property type="project" value="TreeGrafter"/>
</dbReference>
<dbReference type="InterPro" id="IPR039424">
    <property type="entry name" value="SBP_5"/>
</dbReference>
<organism evidence="4 5">
    <name type="scientific">Pseudoclavibacter endophyticus</name>
    <dbReference type="NCBI Taxonomy" id="1778590"/>
    <lineage>
        <taxon>Bacteria</taxon>
        <taxon>Bacillati</taxon>
        <taxon>Actinomycetota</taxon>
        <taxon>Actinomycetes</taxon>
        <taxon>Micrococcales</taxon>
        <taxon>Microbacteriaceae</taxon>
        <taxon>Pseudoclavibacter</taxon>
    </lineage>
</organism>
<evidence type="ECO:0000259" key="3">
    <source>
        <dbReference type="Pfam" id="PF00496"/>
    </source>
</evidence>
<reference evidence="4 5" key="1">
    <citation type="submission" date="2019-09" db="EMBL/GenBank/DDBJ databases">
        <title>Phylogeny of genus Pseudoclavibacter and closely related genus.</title>
        <authorList>
            <person name="Li Y."/>
        </authorList>
    </citation>
    <scope>NUCLEOTIDE SEQUENCE [LARGE SCALE GENOMIC DNA]</scope>
    <source>
        <strain evidence="4 5">EGI 60007</strain>
    </source>
</reference>
<dbReference type="InterPro" id="IPR000914">
    <property type="entry name" value="SBP_5_dom"/>
</dbReference>
<accession>A0A6H9WAM2</accession>
<evidence type="ECO:0000313" key="5">
    <source>
        <dbReference type="Proteomes" id="UP000431744"/>
    </source>
</evidence>
<dbReference type="EMBL" id="WBJY01000004">
    <property type="protein sequence ID" value="KAB1646774.1"/>
    <property type="molecule type" value="Genomic_DNA"/>
</dbReference>
<proteinExistence type="predicted"/>
<dbReference type="OrthoDB" id="5243526at2"/>
<feature type="compositionally biased region" description="Pro residues" evidence="2">
    <location>
        <begin position="34"/>
        <end position="45"/>
    </location>
</feature>
<protein>
    <recommendedName>
        <fullName evidence="3">Solute-binding protein family 5 domain-containing protein</fullName>
    </recommendedName>
</protein>
<dbReference type="PIRSF" id="PIRSF002741">
    <property type="entry name" value="MppA"/>
    <property type="match status" value="1"/>
</dbReference>
<dbReference type="GO" id="GO:0015833">
    <property type="term" value="P:peptide transport"/>
    <property type="evidence" value="ECO:0007669"/>
    <property type="project" value="TreeGrafter"/>
</dbReference>
<dbReference type="Gene3D" id="3.10.105.10">
    <property type="entry name" value="Dipeptide-binding Protein, Domain 3"/>
    <property type="match status" value="1"/>
</dbReference>
<keyword evidence="5" id="KW-1185">Reference proteome</keyword>
<dbReference type="GO" id="GO:0042597">
    <property type="term" value="C:periplasmic space"/>
    <property type="evidence" value="ECO:0007669"/>
    <property type="project" value="UniProtKB-ARBA"/>
</dbReference>
<evidence type="ECO:0000256" key="1">
    <source>
        <dbReference type="ARBA" id="ARBA00022729"/>
    </source>
</evidence>
<dbReference type="Proteomes" id="UP000431744">
    <property type="component" value="Unassembled WGS sequence"/>
</dbReference>
<dbReference type="GO" id="GO:0043190">
    <property type="term" value="C:ATP-binding cassette (ABC) transporter complex"/>
    <property type="evidence" value="ECO:0007669"/>
    <property type="project" value="InterPro"/>
</dbReference>
<evidence type="ECO:0000256" key="2">
    <source>
        <dbReference type="SAM" id="MobiDB-lite"/>
    </source>
</evidence>
<evidence type="ECO:0000313" key="4">
    <source>
        <dbReference type="EMBL" id="KAB1646774.1"/>
    </source>
</evidence>
<sequence>MAGASRPACIATRFEPTMRRSPWACARTRASPSPRTPSSPGPPGLTPDRPGERSGKASRPVVAGPGMHFPAAPHDPQTDRRTPQMRLTRVARAAAVVAVTASLVAGCSSGSTGDGGYADTITYPVTATIPTLDPHVSPSGVVADIDHHIFETLVALDESLTPQPALAESWTTSDDELTWTFTLRDGVQFHNGQPLTAADAAASLNRWKEATARAQTMLGDSEFVADDDLTLSVELAGPRGDLLAQLANPLQFAAIMPADLVENAPADGITEFVGTGPYEFVAWNVDQSIELTRFDDYSGVDAEPSGYAGRKDAPTENLVFEFNVDSSTRFSSFLGGQYDIVDVSVDNLPQVADDPDVTVNRELGTGYAVVFNMQSDFGANLANREATNAAIDADDFMTAVTSDPDLYRLNPSYVYEENEAWWTDAGSDGVYNAPDAELAAQKLEESGYNGEEVTILTSHDYGDVYYRSAVILQSQLVAIGVNAVLDIYDYATLIQKRNSLDGWDIYAGAFLVPSTPSQLLHLTPNYAGADDPELASLVQDTAAATDPEAQQAASVALEEYLWEQLPVINVGDTYTYEAVRNSVEGYQTLNGSPILWNARVAG</sequence>
<dbReference type="InterPro" id="IPR030678">
    <property type="entry name" value="Peptide/Ni-bd"/>
</dbReference>
<dbReference type="PANTHER" id="PTHR30290:SF38">
    <property type="entry name" value="D,D-DIPEPTIDE-BINDING PERIPLASMIC PROTEIN DDPA-RELATED"/>
    <property type="match status" value="1"/>
</dbReference>
<feature type="domain" description="Solute-binding protein family 5" evidence="3">
    <location>
        <begin position="161"/>
        <end position="510"/>
    </location>
</feature>